<evidence type="ECO:0000313" key="1">
    <source>
        <dbReference type="EMBL" id="MFC0205671.1"/>
    </source>
</evidence>
<dbReference type="InterPro" id="IPR032676">
    <property type="entry name" value="YkuD_2"/>
</dbReference>
<evidence type="ECO:0000313" key="2">
    <source>
        <dbReference type="Proteomes" id="UP001589798"/>
    </source>
</evidence>
<dbReference type="PANTHER" id="PTHR38477:SF1">
    <property type="entry name" value="MUREIN L,D-TRANSPEPTIDASE CATALYTIC DOMAIN FAMILY PROTEIN"/>
    <property type="match status" value="1"/>
</dbReference>
<dbReference type="EMBL" id="JBHLWK010000018">
    <property type="protein sequence ID" value="MFC0205671.1"/>
    <property type="molecule type" value="Genomic_DNA"/>
</dbReference>
<sequence length="224" mass="23897">MGLALPSRVFAADSTGLLDPSGAAAPGEGPAATLASTFPAGMSAPALASGLSSYERRVLETAARQASRVRPKLWRADLVGIVDFAQPSWKPRLHFANLENGTLRSFLVAHGRGSDPAHSGWLQSFSNVPGSEASSRGAYLTCEWYQGKYGTSIRLIGLDADNSMALPRAIVMHPAWYVDATMIDKWGKLGRSEGCFAMSNGDFNEALWHLSGGRLLFADRIGEG</sequence>
<gene>
    <name evidence="1" type="ORF">ACFFJC_15505</name>
</gene>
<dbReference type="PANTHER" id="PTHR38477">
    <property type="entry name" value="HYPOTHETICAL EXPORTED PROTEIN"/>
    <property type="match status" value="1"/>
</dbReference>
<accession>A0ABV6CZ68</accession>
<dbReference type="RefSeq" id="WP_379556228.1">
    <property type="nucleotide sequence ID" value="NZ_JBHUKO010000002.1"/>
</dbReference>
<reference evidence="1 2" key="1">
    <citation type="submission" date="2024-09" db="EMBL/GenBank/DDBJ databases">
        <authorList>
            <person name="Sun Q."/>
            <person name="Mori K."/>
        </authorList>
    </citation>
    <scope>NUCLEOTIDE SEQUENCE [LARGE SCALE GENOMIC DNA]</scope>
    <source>
        <strain evidence="1 2">CCM 7706</strain>
    </source>
</reference>
<protein>
    <submittedName>
        <fullName evidence="1">Murein L,D-transpeptidase catalytic domain-containing protein</fullName>
    </submittedName>
</protein>
<name>A0ABV6CZ68_9SPHN</name>
<proteinExistence type="predicted"/>
<dbReference type="Pfam" id="PF13645">
    <property type="entry name" value="YkuD_2"/>
    <property type="match status" value="1"/>
</dbReference>
<dbReference type="Proteomes" id="UP001589798">
    <property type="component" value="Unassembled WGS sequence"/>
</dbReference>
<keyword evidence="2" id="KW-1185">Reference proteome</keyword>
<comment type="caution">
    <text evidence="1">The sequence shown here is derived from an EMBL/GenBank/DDBJ whole genome shotgun (WGS) entry which is preliminary data.</text>
</comment>
<organism evidence="1 2">
    <name type="scientific">Novosphingobium soli</name>
    <dbReference type="NCBI Taxonomy" id="574956"/>
    <lineage>
        <taxon>Bacteria</taxon>
        <taxon>Pseudomonadati</taxon>
        <taxon>Pseudomonadota</taxon>
        <taxon>Alphaproteobacteria</taxon>
        <taxon>Sphingomonadales</taxon>
        <taxon>Sphingomonadaceae</taxon>
        <taxon>Novosphingobium</taxon>
    </lineage>
</organism>